<dbReference type="OrthoDB" id="10029243at2759"/>
<sequence>METGQDQADGLHNQKDNLVNFDIPVDYSVDCARKQRGRIQANTSFELSPSGTTDSEYNICTKNTPSDLETNLAFSVSHTDQMHGDDAISSTTINYVNQSHIFPSQRTMRHSLHEQQLPSLFIPSVCVQSQQMLPAPFEPSIPTDFVHPSYEHSVLAQSGDLETIKRGLGNEIECSTMNQHLVTELDFNSPLAAATVYGSGSCGGSLEHALDTAEEILHGDSCNMEAQDLVCQFSRAINHTDEGDNIVSPAETVVQIPGVFVRKLTGSLVPESRANNTEQHGNRNLLGRVEHCETRNGTSIFTEVKCLNKQYAERKLQSVHSFDLSKNYKDQAAMRTENEVEFSEETGLAESEKNRDKVTLDKTWPEGSAEGEQNILLTRCVNTNSSNYTQQSHSLSIDGYQRVCKNSAGTNMSSKCRLVPNAETAHKILNSSAKSRIFSNIAVLQNMQKTKSLSQQVTQTGEQSHDHEAALTSDLMYGEMPCSGNDATSTENSNADQVRYNSIESNIFEPNANLKPNMKITEHSLCSENSCWESNQQCSTVDENNALSVVKPNVNEIPDSMQVNNSVCESSRSSTSFSRVTVPSLQSPENNLPRVQPCSLKLHKLNVIETDGKCDVRGYVIDLKTNDVTPMSCSISMSLSVAKSRETAGCVEEGELDEVCDEKGSQSSSGGDECENSPVPAGSHRPSRRKQTLVTKYEDEEVIYISDIEEDDVSPPVSKADTRQDQSSTATSSNKKRRATCQQHLNQNSKEKKDGNANRKVFERKILPARQRRGMRLEQIVQNIITQPKSRVSGNIGERHRKSRNIPPTPTRFQPPRRKSSSAAKQRANGDTGISHNLVVSLKKNLALECSLQGQNEARLWQADAAAAEKQNKNTSTSTPGSRQEHATKLSAPNSPGTSSCPASSSKRSNETSREGPASGNKQKLGDSDVKCLNGNGSNSRQCSRKAGALSQQKTSQPRRRGAGRKRPCKSANRKRNRQQGLHLTMFAPDEPEIRLRALTQKNDERRDGRYDSFSPYVRLEVKDYSVCTVVNYLEEDNNNLKQKKHSQHQSHGSVPKTSCLLLGPTINDTHQKSFLICCLCGHSANAMELGDLFGPFYPFGYTPPNVQNSRTKAKINVDQANSNTLSSSCSSPQNAVNTTLGENQESSTREGTITRGQKRKSCDSIEEAAKGPDIKKPNNELSLEDWYQPPLVPMDTNEHWMHEDCVTWCAGVFLVRGKLYGLLEAVNLARETICSKCQKTGATLGCYFKGCPLKYHYACAVESKCLLNEDNFSMKCVKHKDKVLKGSVSAKGESR</sequence>
<organism evidence="12 13">
    <name type="scientific">Callorhinchus milii</name>
    <name type="common">Ghost shark</name>
    <dbReference type="NCBI Taxonomy" id="7868"/>
    <lineage>
        <taxon>Eukaryota</taxon>
        <taxon>Metazoa</taxon>
        <taxon>Chordata</taxon>
        <taxon>Craniata</taxon>
        <taxon>Vertebrata</taxon>
        <taxon>Chondrichthyes</taxon>
        <taxon>Holocephali</taxon>
        <taxon>Chimaeriformes</taxon>
        <taxon>Callorhinchidae</taxon>
        <taxon>Callorhinchus</taxon>
    </lineage>
</organism>
<evidence type="ECO:0000256" key="5">
    <source>
        <dbReference type="ARBA" id="ARBA00022771"/>
    </source>
</evidence>
<dbReference type="Gene3D" id="3.30.40.10">
    <property type="entry name" value="Zinc/RING finger domain, C3HC4 (zinc finger)"/>
    <property type="match status" value="1"/>
</dbReference>
<evidence type="ECO:0000256" key="10">
    <source>
        <dbReference type="SAM" id="MobiDB-lite"/>
    </source>
</evidence>
<feature type="domain" description="PHD-type" evidence="11">
    <location>
        <begin position="1177"/>
        <end position="1281"/>
    </location>
</feature>
<comment type="subcellular location">
    <subcellularLocation>
        <location evidence="1">Nucleus</location>
    </subcellularLocation>
</comment>
<protein>
    <submittedName>
        <fullName evidence="12">Probable GPI-anchored adhesin-like protein PGA55</fullName>
    </submittedName>
</protein>
<dbReference type="Proteomes" id="UP000314986">
    <property type="component" value="Unassembled WGS sequence"/>
</dbReference>
<feature type="compositionally biased region" description="Basic and acidic residues" evidence="10">
    <location>
        <begin position="749"/>
        <end position="766"/>
    </location>
</feature>
<feature type="region of interest" description="Disordered" evidence="10">
    <location>
        <begin position="335"/>
        <end position="358"/>
    </location>
</feature>
<keyword evidence="3" id="KW-0597">Phosphoprotein</keyword>
<proteinExistence type="predicted"/>
<dbReference type="SMART" id="SM00249">
    <property type="entry name" value="PHD"/>
    <property type="match status" value="1"/>
</dbReference>
<feature type="region of interest" description="Disordered" evidence="10">
    <location>
        <begin position="706"/>
        <end position="768"/>
    </location>
</feature>
<dbReference type="PROSITE" id="PS51805">
    <property type="entry name" value="EPHD"/>
    <property type="match status" value="1"/>
</dbReference>
<evidence type="ECO:0000256" key="3">
    <source>
        <dbReference type="ARBA" id="ARBA00022553"/>
    </source>
</evidence>
<feature type="region of interest" description="Disordered" evidence="10">
    <location>
        <begin position="657"/>
        <end position="694"/>
    </location>
</feature>
<feature type="region of interest" description="Disordered" evidence="10">
    <location>
        <begin position="786"/>
        <end position="832"/>
    </location>
</feature>
<reference evidence="12" key="5">
    <citation type="submission" date="2025-09" db="UniProtKB">
        <authorList>
            <consortium name="Ensembl"/>
        </authorList>
    </citation>
    <scope>IDENTIFICATION</scope>
</reference>
<dbReference type="InParanoid" id="A0A4W3GQB5"/>
<keyword evidence="5" id="KW-0863">Zinc-finger</keyword>
<reference evidence="12" key="4">
    <citation type="submission" date="2025-08" db="UniProtKB">
        <authorList>
            <consortium name="Ensembl"/>
        </authorList>
    </citation>
    <scope>IDENTIFICATION</scope>
</reference>
<dbReference type="InterPro" id="IPR001965">
    <property type="entry name" value="Znf_PHD"/>
</dbReference>
<dbReference type="GO" id="GO:0008270">
    <property type="term" value="F:zinc ion binding"/>
    <property type="evidence" value="ECO:0007669"/>
    <property type="project" value="UniProtKB-KW"/>
</dbReference>
<keyword evidence="6" id="KW-0862">Zinc</keyword>
<feature type="compositionally biased region" description="Polar residues" evidence="10">
    <location>
        <begin position="1133"/>
        <end position="1156"/>
    </location>
</feature>
<evidence type="ECO:0000313" key="12">
    <source>
        <dbReference type="Ensembl" id="ENSCMIP00000006218.1"/>
    </source>
</evidence>
<keyword evidence="7" id="KW-0832">Ubl conjugation</keyword>
<feature type="region of interest" description="Disordered" evidence="10">
    <location>
        <begin position="1123"/>
        <end position="1166"/>
    </location>
</feature>
<keyword evidence="9" id="KW-0539">Nucleus</keyword>
<evidence type="ECO:0000256" key="1">
    <source>
        <dbReference type="ARBA" id="ARBA00004123"/>
    </source>
</evidence>
<evidence type="ECO:0000256" key="2">
    <source>
        <dbReference type="ARBA" id="ARBA00022499"/>
    </source>
</evidence>
<reference evidence="13" key="3">
    <citation type="journal article" date="2014" name="Nature">
        <title>Elephant shark genome provides unique insights into gnathostome evolution.</title>
        <authorList>
            <consortium name="International Elephant Shark Genome Sequencing Consortium"/>
            <person name="Venkatesh B."/>
            <person name="Lee A.P."/>
            <person name="Ravi V."/>
            <person name="Maurya A.K."/>
            <person name="Lian M.M."/>
            <person name="Swann J.B."/>
            <person name="Ohta Y."/>
            <person name="Flajnik M.F."/>
            <person name="Sutoh Y."/>
            <person name="Kasahara M."/>
            <person name="Hoon S."/>
            <person name="Gangu V."/>
            <person name="Roy S.W."/>
            <person name="Irimia M."/>
            <person name="Korzh V."/>
            <person name="Kondrychyn I."/>
            <person name="Lim Z.W."/>
            <person name="Tay B.H."/>
            <person name="Tohari S."/>
            <person name="Kong K.W."/>
            <person name="Ho S."/>
            <person name="Lorente-Galdos B."/>
            <person name="Quilez J."/>
            <person name="Marques-Bonet T."/>
            <person name="Raney B.J."/>
            <person name="Ingham P.W."/>
            <person name="Tay A."/>
            <person name="Hillier L.W."/>
            <person name="Minx P."/>
            <person name="Boehm T."/>
            <person name="Wilson R.K."/>
            <person name="Brenner S."/>
            <person name="Warren W.C."/>
        </authorList>
    </citation>
    <scope>NUCLEOTIDE SEQUENCE [LARGE SCALE GENOMIC DNA]</scope>
</reference>
<dbReference type="GeneTree" id="ENSGT00940000156922"/>
<reference evidence="13" key="1">
    <citation type="journal article" date="2006" name="Science">
        <title>Ancient noncoding elements conserved in the human genome.</title>
        <authorList>
            <person name="Venkatesh B."/>
            <person name="Kirkness E.F."/>
            <person name="Loh Y.H."/>
            <person name="Halpern A.L."/>
            <person name="Lee A.P."/>
            <person name="Johnson J."/>
            <person name="Dandona N."/>
            <person name="Viswanathan L.D."/>
            <person name="Tay A."/>
            <person name="Venter J.C."/>
            <person name="Strausberg R.L."/>
            <person name="Brenner S."/>
        </authorList>
    </citation>
    <scope>NUCLEOTIDE SEQUENCE [LARGE SCALE GENOMIC DNA]</scope>
</reference>
<dbReference type="OMA" id="NEYWMHE"/>
<dbReference type="InterPro" id="IPR013083">
    <property type="entry name" value="Znf_RING/FYVE/PHD"/>
</dbReference>
<reference evidence="13" key="2">
    <citation type="journal article" date="2007" name="PLoS Biol.">
        <title>Survey sequencing and comparative analysis of the elephant shark (Callorhinchus milii) genome.</title>
        <authorList>
            <person name="Venkatesh B."/>
            <person name="Kirkness E.F."/>
            <person name="Loh Y.H."/>
            <person name="Halpern A.L."/>
            <person name="Lee A.P."/>
            <person name="Johnson J."/>
            <person name="Dandona N."/>
            <person name="Viswanathan L.D."/>
            <person name="Tay A."/>
            <person name="Venter J.C."/>
            <person name="Strausberg R.L."/>
            <person name="Brenner S."/>
        </authorList>
    </citation>
    <scope>NUCLEOTIDE SEQUENCE [LARGE SCALE GENOMIC DNA]</scope>
</reference>
<feature type="compositionally biased region" description="Low complexity" evidence="10">
    <location>
        <begin position="895"/>
        <end position="906"/>
    </location>
</feature>
<dbReference type="InterPro" id="IPR052440">
    <property type="entry name" value="Trans_Reg/Chrom_Remod"/>
</dbReference>
<dbReference type="PANTHER" id="PTHR14955">
    <property type="entry name" value="RETINOIC ACID INDUCED 1/TRANSCRIPTION FACTOR 20"/>
    <property type="match status" value="1"/>
</dbReference>
<dbReference type="GeneID" id="103175674"/>
<dbReference type="GO" id="GO:0005634">
    <property type="term" value="C:nucleus"/>
    <property type="evidence" value="ECO:0007669"/>
    <property type="project" value="UniProtKB-SubCell"/>
</dbReference>
<evidence type="ECO:0000256" key="9">
    <source>
        <dbReference type="ARBA" id="ARBA00023242"/>
    </source>
</evidence>
<evidence type="ECO:0000256" key="7">
    <source>
        <dbReference type="ARBA" id="ARBA00022843"/>
    </source>
</evidence>
<keyword evidence="2" id="KW-1017">Isopeptide bond</keyword>
<keyword evidence="13" id="KW-1185">Reference proteome</keyword>
<evidence type="ECO:0000256" key="4">
    <source>
        <dbReference type="ARBA" id="ARBA00022723"/>
    </source>
</evidence>
<dbReference type="GO" id="GO:0006357">
    <property type="term" value="P:regulation of transcription by RNA polymerase II"/>
    <property type="evidence" value="ECO:0007669"/>
    <property type="project" value="TreeGrafter"/>
</dbReference>
<evidence type="ECO:0000259" key="11">
    <source>
        <dbReference type="PROSITE" id="PS51805"/>
    </source>
</evidence>
<dbReference type="Pfam" id="PF13771">
    <property type="entry name" value="zf-HC5HC2H"/>
    <property type="match status" value="1"/>
</dbReference>
<gene>
    <name evidence="12" type="primary">si:dkey-94l16.4</name>
</gene>
<dbReference type="FunFam" id="3.30.40.10:FF:000116">
    <property type="entry name" value="Transcription factor 20 (AR1)"/>
    <property type="match status" value="1"/>
</dbReference>
<feature type="compositionally biased region" description="Polar residues" evidence="10">
    <location>
        <begin position="873"/>
        <end position="882"/>
    </location>
</feature>
<dbReference type="KEGG" id="cmk:103175674"/>
<accession>A0A4W3GQB5</accession>
<evidence type="ECO:0000256" key="8">
    <source>
        <dbReference type="ARBA" id="ARBA00023159"/>
    </source>
</evidence>
<dbReference type="PANTHER" id="PTHR14955:SF8">
    <property type="entry name" value="SI:CH211-165G14.1-RELATED"/>
    <property type="match status" value="1"/>
</dbReference>
<name>A0A4W3GQB5_CALMI</name>
<evidence type="ECO:0000313" key="13">
    <source>
        <dbReference type="Proteomes" id="UP000314986"/>
    </source>
</evidence>
<feature type="region of interest" description="Disordered" evidence="10">
    <location>
        <begin position="865"/>
        <end position="981"/>
    </location>
</feature>
<feature type="compositionally biased region" description="Basic residues" evidence="10">
    <location>
        <begin position="957"/>
        <end position="978"/>
    </location>
</feature>
<keyword evidence="8" id="KW-0010">Activator</keyword>
<evidence type="ECO:0000256" key="6">
    <source>
        <dbReference type="ARBA" id="ARBA00022833"/>
    </source>
</evidence>
<dbReference type="InterPro" id="IPR034732">
    <property type="entry name" value="EPHD"/>
</dbReference>
<keyword evidence="4" id="KW-0479">Metal-binding</keyword>
<dbReference type="Ensembl" id="ENSCMIT00000006424.1">
    <property type="protein sequence ID" value="ENSCMIP00000006218.1"/>
    <property type="gene ID" value="ENSCMIG00000003577.1"/>
</dbReference>
<dbReference type="STRING" id="7868.ENSCMIP00000006218"/>